<evidence type="ECO:0000256" key="2">
    <source>
        <dbReference type="ARBA" id="ARBA00022723"/>
    </source>
</evidence>
<organism evidence="6 7">
    <name type="scientific">Rhodalgimonas zhirmunskyi</name>
    <dbReference type="NCBI Taxonomy" id="2964767"/>
    <lineage>
        <taxon>Bacteria</taxon>
        <taxon>Pseudomonadati</taxon>
        <taxon>Pseudomonadota</taxon>
        <taxon>Alphaproteobacteria</taxon>
        <taxon>Rhodobacterales</taxon>
        <taxon>Roseobacteraceae</taxon>
        <taxon>Rhodalgimonas</taxon>
    </lineage>
</organism>
<evidence type="ECO:0000256" key="3">
    <source>
        <dbReference type="ARBA" id="ARBA00022801"/>
    </source>
</evidence>
<accession>A0AAJ1X6W5</accession>
<evidence type="ECO:0000313" key="7">
    <source>
        <dbReference type="Proteomes" id="UP001227162"/>
    </source>
</evidence>
<name>A0AAJ1X6W5_9RHOB</name>
<evidence type="ECO:0000256" key="5">
    <source>
        <dbReference type="ARBA" id="ARBA00024029"/>
    </source>
</evidence>
<reference evidence="6" key="2">
    <citation type="submission" date="2023-04" db="EMBL/GenBank/DDBJ databases">
        <title>'Rhodoalgimonas zhirmunskyi' gen. nov., isolated from a red alga.</title>
        <authorList>
            <person name="Nedashkovskaya O.I."/>
            <person name="Otstavnykh N.Y."/>
            <person name="Bystritskaya E.P."/>
            <person name="Balabanova L.A."/>
            <person name="Isaeva M.P."/>
        </authorList>
    </citation>
    <scope>NUCLEOTIDE SEQUENCE</scope>
    <source>
        <strain evidence="6">10Alg 79</strain>
    </source>
</reference>
<evidence type="ECO:0000256" key="1">
    <source>
        <dbReference type="ARBA" id="ARBA00001947"/>
    </source>
</evidence>
<comment type="cofactor">
    <cofactor evidence="1">
        <name>Zn(2+)</name>
        <dbReference type="ChEBI" id="CHEBI:29105"/>
    </cofactor>
</comment>
<protein>
    <submittedName>
        <fullName evidence="6">Creatininase family protein</fullName>
    </submittedName>
</protein>
<reference evidence="6" key="1">
    <citation type="submission" date="2022-07" db="EMBL/GenBank/DDBJ databases">
        <authorList>
            <person name="Otstavnykh N."/>
            <person name="Isaeva M."/>
            <person name="Bystritskaya E."/>
        </authorList>
    </citation>
    <scope>NUCLEOTIDE SEQUENCE</scope>
    <source>
        <strain evidence="6">10Alg 79</strain>
    </source>
</reference>
<dbReference type="PANTHER" id="PTHR35005:SF1">
    <property type="entry name" value="2-AMINO-5-FORMYLAMINO-6-RIBOSYLAMINOPYRIMIDIN-4(3H)-ONE 5'-MONOPHOSPHATE DEFORMYLASE"/>
    <property type="match status" value="1"/>
</dbReference>
<comment type="similarity">
    <text evidence="5">Belongs to the creatininase superfamily.</text>
</comment>
<keyword evidence="3" id="KW-0378">Hydrolase</keyword>
<gene>
    <name evidence="6" type="ORF">NOI20_17405</name>
</gene>
<dbReference type="GO" id="GO:0009231">
    <property type="term" value="P:riboflavin biosynthetic process"/>
    <property type="evidence" value="ECO:0007669"/>
    <property type="project" value="TreeGrafter"/>
</dbReference>
<sequence length="241" mass="25393">MLRKLAGAVIALAICGPLDTARAEVFLENMTSPEVGAAIAEGTRTVIIPTGGTEQNGAVMVLGKHNIRVRALSGRIAEALGDAMVAPVIAYVPEGEIDPPTGHMPFPGSITVPPEIFAANVEWAARSMRQAGFETIVLLGDSGWNQAPMAEVAEKLNREWGGGVLFADAYYDTNAVFAAWLEEQGFERAGVHAGLADTAMMLAVDPGAVRDKGVATEAMGARGVEMFVARTVEQVRAFRGD</sequence>
<dbReference type="SUPFAM" id="SSF102215">
    <property type="entry name" value="Creatininase"/>
    <property type="match status" value="1"/>
</dbReference>
<dbReference type="GO" id="GO:0016811">
    <property type="term" value="F:hydrolase activity, acting on carbon-nitrogen (but not peptide) bonds, in linear amides"/>
    <property type="evidence" value="ECO:0007669"/>
    <property type="project" value="TreeGrafter"/>
</dbReference>
<dbReference type="Gene3D" id="3.40.50.10310">
    <property type="entry name" value="Creatininase"/>
    <property type="match status" value="1"/>
</dbReference>
<dbReference type="InterPro" id="IPR024087">
    <property type="entry name" value="Creatininase-like_sf"/>
</dbReference>
<keyword evidence="2" id="KW-0479">Metal-binding</keyword>
<dbReference type="EMBL" id="JANFFA010000006">
    <property type="protein sequence ID" value="MDQ2095901.1"/>
    <property type="molecule type" value="Genomic_DNA"/>
</dbReference>
<dbReference type="AlphaFoldDB" id="A0AAJ1X6W5"/>
<proteinExistence type="inferred from homology"/>
<evidence type="ECO:0000313" key="6">
    <source>
        <dbReference type="EMBL" id="MDQ2095901.1"/>
    </source>
</evidence>
<comment type="caution">
    <text evidence="6">The sequence shown here is derived from an EMBL/GenBank/DDBJ whole genome shotgun (WGS) entry which is preliminary data.</text>
</comment>
<keyword evidence="4" id="KW-0862">Zinc</keyword>
<dbReference type="Pfam" id="PF02633">
    <property type="entry name" value="Creatininase"/>
    <property type="match status" value="1"/>
</dbReference>
<dbReference type="RefSeq" id="WP_317627517.1">
    <property type="nucleotide sequence ID" value="NZ_JANFFA010000006.1"/>
</dbReference>
<dbReference type="GO" id="GO:0046872">
    <property type="term" value="F:metal ion binding"/>
    <property type="evidence" value="ECO:0007669"/>
    <property type="project" value="UniProtKB-KW"/>
</dbReference>
<keyword evidence="7" id="KW-1185">Reference proteome</keyword>
<dbReference type="Proteomes" id="UP001227162">
    <property type="component" value="Unassembled WGS sequence"/>
</dbReference>
<dbReference type="InterPro" id="IPR003785">
    <property type="entry name" value="Creatininase/forma_Hydrolase"/>
</dbReference>
<dbReference type="PANTHER" id="PTHR35005">
    <property type="entry name" value="3-DEHYDRO-SCYLLO-INOSOSE HYDROLASE"/>
    <property type="match status" value="1"/>
</dbReference>
<evidence type="ECO:0000256" key="4">
    <source>
        <dbReference type="ARBA" id="ARBA00022833"/>
    </source>
</evidence>